<dbReference type="GO" id="GO:1990542">
    <property type="term" value="P:mitochondrial transmembrane transport"/>
    <property type="evidence" value="ECO:0007669"/>
    <property type="project" value="TreeGrafter"/>
</dbReference>
<sequence>RCSAVGSVTSSNVIDPRTLLVNDSGLQALSPAAGGLQKPVQCPPVPHARPVGGLRKVKDAILHPDTGEKIYRPFRMSGFVPYGTPIVVGLLLPHSRLWHTVFWQWLQPEPQRCSQTYCQQERQQGDSSVEISYRLSTGSTGQHAKRAANAKQRVYPKALKCSTKIAKWSAHQRLPLRGLYSIRRKLGRFYLYRCCLITASGDDLLGETKFSAPISTTALAGSRPGGHGCLWRSALPIAPKRLGARAPSYVAPGCKELYYNKGL</sequence>
<dbReference type="Proteomes" id="UP000095280">
    <property type="component" value="Unplaced"/>
</dbReference>
<evidence type="ECO:0000256" key="3">
    <source>
        <dbReference type="ARBA" id="ARBA00022448"/>
    </source>
</evidence>
<keyword evidence="5" id="KW-0029">Amino-acid transport</keyword>
<organism evidence="9 10">
    <name type="scientific">Macrostomum lignano</name>
    <dbReference type="NCBI Taxonomy" id="282301"/>
    <lineage>
        <taxon>Eukaryota</taxon>
        <taxon>Metazoa</taxon>
        <taxon>Spiralia</taxon>
        <taxon>Lophotrochozoa</taxon>
        <taxon>Platyhelminthes</taxon>
        <taxon>Rhabditophora</taxon>
        <taxon>Macrostomorpha</taxon>
        <taxon>Macrostomida</taxon>
        <taxon>Macrostomidae</taxon>
        <taxon>Macrostomum</taxon>
    </lineage>
</organism>
<evidence type="ECO:0000313" key="9">
    <source>
        <dbReference type="Proteomes" id="UP000095280"/>
    </source>
</evidence>
<keyword evidence="7" id="KW-0496">Mitochondrion</keyword>
<evidence type="ECO:0000256" key="4">
    <source>
        <dbReference type="ARBA" id="ARBA00022692"/>
    </source>
</evidence>
<proteinExistence type="inferred from homology"/>
<evidence type="ECO:0000313" key="10">
    <source>
        <dbReference type="WBParaSite" id="maker-unitig_21285-snap-gene-0.2-mRNA-1"/>
    </source>
</evidence>
<dbReference type="AlphaFoldDB" id="A0A1I8F5J8"/>
<dbReference type="Pfam" id="PF03820">
    <property type="entry name" value="SFXNs"/>
    <property type="match status" value="1"/>
</dbReference>
<dbReference type="WBParaSite" id="maker-unitig_21285-snap-gene-0.2-mRNA-1">
    <property type="protein sequence ID" value="maker-unitig_21285-snap-gene-0.2-mRNA-1"/>
    <property type="gene ID" value="maker-unitig_21285-snap-gene-0.2"/>
</dbReference>
<keyword evidence="6" id="KW-1133">Transmembrane helix</keyword>
<evidence type="ECO:0000256" key="7">
    <source>
        <dbReference type="ARBA" id="ARBA00023128"/>
    </source>
</evidence>
<evidence type="ECO:0000256" key="1">
    <source>
        <dbReference type="ARBA" id="ARBA00004225"/>
    </source>
</evidence>
<keyword evidence="8" id="KW-0472">Membrane</keyword>
<evidence type="ECO:0000256" key="6">
    <source>
        <dbReference type="ARBA" id="ARBA00022989"/>
    </source>
</evidence>
<protein>
    <submittedName>
        <fullName evidence="10">COesterase domain-containing protein</fullName>
    </submittedName>
</protein>
<dbReference type="PANTHER" id="PTHR11153">
    <property type="entry name" value="SIDEROFLEXIN"/>
    <property type="match status" value="1"/>
</dbReference>
<evidence type="ECO:0000256" key="8">
    <source>
        <dbReference type="ARBA" id="ARBA00023136"/>
    </source>
</evidence>
<name>A0A1I8F5J8_9PLAT</name>
<reference evidence="10" key="1">
    <citation type="submission" date="2016-11" db="UniProtKB">
        <authorList>
            <consortium name="WormBaseParasite"/>
        </authorList>
    </citation>
    <scope>IDENTIFICATION</scope>
</reference>
<comment type="subcellular location">
    <subcellularLocation>
        <location evidence="1">Mitochondrion membrane</location>
        <topology evidence="1">Multi-pass membrane protein</topology>
    </subcellularLocation>
</comment>
<dbReference type="InterPro" id="IPR004686">
    <property type="entry name" value="Mtc"/>
</dbReference>
<keyword evidence="4" id="KW-0812">Transmembrane</keyword>
<evidence type="ECO:0000256" key="2">
    <source>
        <dbReference type="ARBA" id="ARBA00005974"/>
    </source>
</evidence>
<keyword evidence="3" id="KW-0813">Transport</keyword>
<dbReference type="GO" id="GO:0015075">
    <property type="term" value="F:monoatomic ion transmembrane transporter activity"/>
    <property type="evidence" value="ECO:0007669"/>
    <property type="project" value="InterPro"/>
</dbReference>
<dbReference type="PANTHER" id="PTHR11153:SF6">
    <property type="entry name" value="SIDEROFLEXIN-5"/>
    <property type="match status" value="1"/>
</dbReference>
<keyword evidence="9" id="KW-1185">Reference proteome</keyword>
<comment type="similarity">
    <text evidence="2">Belongs to the sideroflexin family.</text>
</comment>
<dbReference type="GO" id="GO:0006865">
    <property type="term" value="P:amino acid transport"/>
    <property type="evidence" value="ECO:0007669"/>
    <property type="project" value="UniProtKB-KW"/>
</dbReference>
<dbReference type="GO" id="GO:0005743">
    <property type="term" value="C:mitochondrial inner membrane"/>
    <property type="evidence" value="ECO:0007669"/>
    <property type="project" value="TreeGrafter"/>
</dbReference>
<accession>A0A1I8F5J8</accession>
<evidence type="ECO:0000256" key="5">
    <source>
        <dbReference type="ARBA" id="ARBA00022970"/>
    </source>
</evidence>